<accession>A0A9D1K9B6</accession>
<organism evidence="2 3">
    <name type="scientific">Candidatus Caccosoma faecigallinarum</name>
    <dbReference type="NCBI Taxonomy" id="2840720"/>
    <lineage>
        <taxon>Bacteria</taxon>
        <taxon>Bacillati</taxon>
        <taxon>Bacillota</taxon>
        <taxon>Bacillota incertae sedis</taxon>
        <taxon>Candidatus Caccosoma</taxon>
    </lineage>
</organism>
<dbReference type="Pfam" id="PF00005">
    <property type="entry name" value="ABC_tran"/>
    <property type="match status" value="1"/>
</dbReference>
<dbReference type="EMBL" id="DVKI01000045">
    <property type="protein sequence ID" value="HIT17037.1"/>
    <property type="molecule type" value="Genomic_DNA"/>
</dbReference>
<sequence>MIYLKNFQLLSEKEEYHLLLDEKRRIFNTIYPFHLFALDQPLNFEFEPITIFYGDNGCGKSTLLNIIALKLQAERKTTIDKGIYFKNYVSHCSYRLQNQDQLREIKMITSEDIFDYLIDIQAINSSVHRKKDELCEEFLNYKYQDSSNFIHDYEQLKNKVDANKKTMSAYVRDHLKTNNIIS</sequence>
<gene>
    <name evidence="2" type="ORF">IAD04_01480</name>
</gene>
<dbReference type="GO" id="GO:0006302">
    <property type="term" value="P:double-strand break repair"/>
    <property type="evidence" value="ECO:0007669"/>
    <property type="project" value="InterPro"/>
</dbReference>
<reference evidence="2" key="1">
    <citation type="submission" date="2020-10" db="EMBL/GenBank/DDBJ databases">
        <authorList>
            <person name="Gilroy R."/>
        </authorList>
    </citation>
    <scope>NUCLEOTIDE SEQUENCE</scope>
    <source>
        <strain evidence="2">14508</strain>
    </source>
</reference>
<feature type="domain" description="ABC transporter" evidence="1">
    <location>
        <begin position="48"/>
        <end position="141"/>
    </location>
</feature>
<evidence type="ECO:0000313" key="2">
    <source>
        <dbReference type="EMBL" id="HIT17037.1"/>
    </source>
</evidence>
<dbReference type="Proteomes" id="UP000886893">
    <property type="component" value="Unassembled WGS sequence"/>
</dbReference>
<reference evidence="2" key="2">
    <citation type="journal article" date="2021" name="PeerJ">
        <title>Extensive microbial diversity within the chicken gut microbiome revealed by metagenomics and culture.</title>
        <authorList>
            <person name="Gilroy R."/>
            <person name="Ravi A."/>
            <person name="Getino M."/>
            <person name="Pursley I."/>
            <person name="Horton D.L."/>
            <person name="Alikhan N.F."/>
            <person name="Baker D."/>
            <person name="Gharbi K."/>
            <person name="Hall N."/>
            <person name="Watson M."/>
            <person name="Adriaenssens E.M."/>
            <person name="Foster-Nyarko E."/>
            <person name="Jarju S."/>
            <person name="Secka A."/>
            <person name="Antonio M."/>
            <person name="Oren A."/>
            <person name="Chaudhuri R.R."/>
            <person name="La Ragione R."/>
            <person name="Hildebrand F."/>
            <person name="Pallen M.J."/>
        </authorList>
    </citation>
    <scope>NUCLEOTIDE SEQUENCE</scope>
    <source>
        <strain evidence="2">14508</strain>
    </source>
</reference>
<evidence type="ECO:0000259" key="1">
    <source>
        <dbReference type="Pfam" id="PF00005"/>
    </source>
</evidence>
<proteinExistence type="predicted"/>
<name>A0A9D1K9B6_9FIRM</name>
<dbReference type="GO" id="GO:0016887">
    <property type="term" value="F:ATP hydrolysis activity"/>
    <property type="evidence" value="ECO:0007669"/>
    <property type="project" value="InterPro"/>
</dbReference>
<comment type="caution">
    <text evidence="2">The sequence shown here is derived from an EMBL/GenBank/DDBJ whole genome shotgun (WGS) entry which is preliminary data.</text>
</comment>
<dbReference type="AlphaFoldDB" id="A0A9D1K9B6"/>
<dbReference type="CDD" id="cd00267">
    <property type="entry name" value="ABC_ATPase"/>
    <property type="match status" value="1"/>
</dbReference>
<dbReference type="SUPFAM" id="SSF52540">
    <property type="entry name" value="P-loop containing nucleoside triphosphate hydrolases"/>
    <property type="match status" value="1"/>
</dbReference>
<dbReference type="InterPro" id="IPR003439">
    <property type="entry name" value="ABC_transporter-like_ATP-bd"/>
</dbReference>
<protein>
    <submittedName>
        <fullName evidence="2">AAA family ATPase</fullName>
    </submittedName>
</protein>
<dbReference type="Gene3D" id="3.40.50.300">
    <property type="entry name" value="P-loop containing nucleotide triphosphate hydrolases"/>
    <property type="match status" value="1"/>
</dbReference>
<evidence type="ECO:0000313" key="3">
    <source>
        <dbReference type="Proteomes" id="UP000886893"/>
    </source>
</evidence>
<dbReference type="InterPro" id="IPR027417">
    <property type="entry name" value="P-loop_NTPase"/>
</dbReference>